<dbReference type="SUPFAM" id="SSF55729">
    <property type="entry name" value="Acyl-CoA N-acyltransferases (Nat)"/>
    <property type="match status" value="1"/>
</dbReference>
<dbReference type="InterPro" id="IPR016181">
    <property type="entry name" value="Acyl_CoA_acyltransferase"/>
</dbReference>
<gene>
    <name evidence="1" type="ORF">SAMIE_1019700</name>
</gene>
<dbReference type="PANTHER" id="PTHR41368">
    <property type="entry name" value="PROTEIN YGHO"/>
    <property type="match status" value="1"/>
</dbReference>
<keyword evidence="2" id="KW-1185">Reference proteome</keyword>
<dbReference type="EMBL" id="AP018664">
    <property type="protein sequence ID" value="BBD98469.1"/>
    <property type="molecule type" value="Genomic_DNA"/>
</dbReference>
<sequence>MELLANFVFQKAASVAQTDLVITPVSGKADMKAFIDLPWRLYAGDPNWVPPLKAEVKELLTPGKNPFFGHATAQYFLARRGGQVVGRISAHIDHLATQQPPEQGMGPGTGNFGMFEAEDDATAQALIAAAEDWLRGQGVTRVLGPISLSIWEEPGLLISGHDHPPTVMMGHNSPRYQAMIEGAGYTPVKQLKTYELDITKNFPPLIERIVQSGEKNPRIRVRQVDKKQFDKEAAIILGILNDAWGNNWGFVPITDEEVAHTGKKLKPIVFEDLIMIAELDGEPVAFMMTLPDLNEALKPLNGSLFPFRWIKLLSWLRKPQCRTMRVPLMGVVQRLQSSRMASQLAFMMIEYIRRNAVARYGSNRGELGWVLDDNQGMNAIADAINGTVNKIYQIYEKPL</sequence>
<organism evidence="1 2">
    <name type="scientific">Sphingobium amiense</name>
    <dbReference type="NCBI Taxonomy" id="135719"/>
    <lineage>
        <taxon>Bacteria</taxon>
        <taxon>Pseudomonadati</taxon>
        <taxon>Pseudomonadota</taxon>
        <taxon>Alphaproteobacteria</taxon>
        <taxon>Sphingomonadales</taxon>
        <taxon>Sphingomonadaceae</taxon>
        <taxon>Sphingobium</taxon>
    </lineage>
</organism>
<dbReference type="Gene3D" id="3.40.630.30">
    <property type="match status" value="1"/>
</dbReference>
<protein>
    <submittedName>
        <fullName evidence="1">N-acetyltransferase</fullName>
    </submittedName>
</protein>
<dbReference type="Proteomes" id="UP000279959">
    <property type="component" value="Chromosome"/>
</dbReference>
<evidence type="ECO:0000313" key="2">
    <source>
        <dbReference type="Proteomes" id="UP000279959"/>
    </source>
</evidence>
<evidence type="ECO:0000313" key="1">
    <source>
        <dbReference type="EMBL" id="BBD98469.1"/>
    </source>
</evidence>
<proteinExistence type="predicted"/>
<accession>A0A494WDK6</accession>
<dbReference type="AlphaFoldDB" id="A0A494WDK6"/>
<dbReference type="KEGG" id="sami:SAMIE_1019700"/>
<keyword evidence="1" id="KW-0808">Transferase</keyword>
<dbReference type="GO" id="GO:0016740">
    <property type="term" value="F:transferase activity"/>
    <property type="evidence" value="ECO:0007669"/>
    <property type="project" value="UniProtKB-KW"/>
</dbReference>
<name>A0A494WDK6_9SPHN</name>
<dbReference type="InterPro" id="IPR039968">
    <property type="entry name" value="BcerS-like"/>
</dbReference>
<reference evidence="1 2" key="1">
    <citation type="submission" date="2018-05" db="EMBL/GenBank/DDBJ databases">
        <title>Complete Genome Sequence of the Nonylphenol-Degrading Bacterium Sphingobium amiense DSM 16289T.</title>
        <authorList>
            <person name="Ootsuka M."/>
            <person name="Nishizawa T."/>
            <person name="Ohta H."/>
        </authorList>
    </citation>
    <scope>NUCLEOTIDE SEQUENCE [LARGE SCALE GENOMIC DNA]</scope>
    <source>
        <strain evidence="1 2">DSM 16289</strain>
    </source>
</reference>
<dbReference type="PANTHER" id="PTHR41368:SF1">
    <property type="entry name" value="PROTEIN YGHO"/>
    <property type="match status" value="1"/>
</dbReference>